<sequence>MPEQTSTSDELATGMAELTALLLSTNDIGAALHALTEIVSRMLPGRPMVGVTMRLAGEPATVAATGTEVIVVDEAQYDQRHGPCLTAMDTAQPVSVPALTHEQRWGDYPARVLAHGIHAIYAQPLLAEGKPVGALNLYARMPNAFDERSQRAINLTAEHTGVLLTAVFAATRQADLTDQLRAALASRTVIDQALGILMGQQRCDRDAAFDLLRKASQRRNMKIIDLARATIRTMTGAEPPERPHFKDPSRITR</sequence>
<evidence type="ECO:0000256" key="1">
    <source>
        <dbReference type="SAM" id="MobiDB-lite"/>
    </source>
</evidence>
<dbReference type="RefSeq" id="WP_218474551.1">
    <property type="nucleotide sequence ID" value="NZ_BAABJN010000001.1"/>
</dbReference>
<evidence type="ECO:0000313" key="4">
    <source>
        <dbReference type="Proteomes" id="UP000694257"/>
    </source>
</evidence>
<name>A0ABX8RVA0_NOCIO</name>
<dbReference type="Pfam" id="PF13185">
    <property type="entry name" value="GAF_2"/>
    <property type="match status" value="1"/>
</dbReference>
<dbReference type="Pfam" id="PF03861">
    <property type="entry name" value="ANTAR"/>
    <property type="match status" value="1"/>
</dbReference>
<gene>
    <name evidence="3" type="ORF">KV110_07360</name>
</gene>
<dbReference type="PROSITE" id="PS50921">
    <property type="entry name" value="ANTAR"/>
    <property type="match status" value="1"/>
</dbReference>
<protein>
    <submittedName>
        <fullName evidence="3">GAF and ANTAR domain-containing protein</fullName>
    </submittedName>
</protein>
<evidence type="ECO:0000259" key="2">
    <source>
        <dbReference type="PROSITE" id="PS50921"/>
    </source>
</evidence>
<dbReference type="InterPro" id="IPR005561">
    <property type="entry name" value="ANTAR"/>
</dbReference>
<dbReference type="SMART" id="SM01012">
    <property type="entry name" value="ANTAR"/>
    <property type="match status" value="1"/>
</dbReference>
<proteinExistence type="predicted"/>
<feature type="region of interest" description="Disordered" evidence="1">
    <location>
        <begin position="234"/>
        <end position="253"/>
    </location>
</feature>
<dbReference type="Proteomes" id="UP000694257">
    <property type="component" value="Chromosome"/>
</dbReference>
<dbReference type="InterPro" id="IPR003018">
    <property type="entry name" value="GAF"/>
</dbReference>
<feature type="domain" description="ANTAR" evidence="2">
    <location>
        <begin position="170"/>
        <end position="231"/>
    </location>
</feature>
<accession>A0ABX8RVA0</accession>
<dbReference type="PIRSF" id="PIRSF036625">
    <property type="entry name" value="GAF_ANTAR"/>
    <property type="match status" value="1"/>
</dbReference>
<dbReference type="EMBL" id="CP078145">
    <property type="protein sequence ID" value="QXN92922.1"/>
    <property type="molecule type" value="Genomic_DNA"/>
</dbReference>
<dbReference type="InterPro" id="IPR012074">
    <property type="entry name" value="GAF_ANTAR"/>
</dbReference>
<organism evidence="3 4">
    <name type="scientific">Nocardia iowensis</name>
    <dbReference type="NCBI Taxonomy" id="204891"/>
    <lineage>
        <taxon>Bacteria</taxon>
        <taxon>Bacillati</taxon>
        <taxon>Actinomycetota</taxon>
        <taxon>Actinomycetes</taxon>
        <taxon>Mycobacteriales</taxon>
        <taxon>Nocardiaceae</taxon>
        <taxon>Nocardia</taxon>
    </lineage>
</organism>
<feature type="compositionally biased region" description="Basic and acidic residues" evidence="1">
    <location>
        <begin position="239"/>
        <end position="253"/>
    </location>
</feature>
<evidence type="ECO:0000313" key="3">
    <source>
        <dbReference type="EMBL" id="QXN92922.1"/>
    </source>
</evidence>
<keyword evidence="4" id="KW-1185">Reference proteome</keyword>
<reference evidence="3 4" key="1">
    <citation type="submission" date="2021-07" db="EMBL/GenBank/DDBJ databases">
        <title>Whole Genome Sequence of Nocardia Iowensis.</title>
        <authorList>
            <person name="Lamm A."/>
            <person name="Collins-Fairclough A.M."/>
            <person name="Bunk B."/>
            <person name="Sproer C."/>
        </authorList>
    </citation>
    <scope>NUCLEOTIDE SEQUENCE [LARGE SCALE GENOMIC DNA]</scope>
    <source>
        <strain evidence="3 4">NRRL 5646</strain>
    </source>
</reference>